<organism evidence="1 2">
    <name type="scientific">Bionectria ochroleuca</name>
    <name type="common">Gliocladium roseum</name>
    <dbReference type="NCBI Taxonomy" id="29856"/>
    <lineage>
        <taxon>Eukaryota</taxon>
        <taxon>Fungi</taxon>
        <taxon>Dikarya</taxon>
        <taxon>Ascomycota</taxon>
        <taxon>Pezizomycotina</taxon>
        <taxon>Sordariomycetes</taxon>
        <taxon>Hypocreomycetidae</taxon>
        <taxon>Hypocreales</taxon>
        <taxon>Bionectriaceae</taxon>
        <taxon>Clonostachys</taxon>
    </lineage>
</organism>
<comment type="caution">
    <text evidence="1">The sequence shown here is derived from an EMBL/GenBank/DDBJ whole genome shotgun (WGS) entry which is preliminary data.</text>
</comment>
<evidence type="ECO:0000313" key="2">
    <source>
        <dbReference type="Proteomes" id="UP000616885"/>
    </source>
</evidence>
<reference evidence="1" key="1">
    <citation type="submission" date="2020-10" db="EMBL/GenBank/DDBJ databases">
        <title>High-Quality Genome Resource of Clonostachys rosea strain S41 by Oxford Nanopore Long-Read Sequencing.</title>
        <authorList>
            <person name="Wang H."/>
        </authorList>
    </citation>
    <scope>NUCLEOTIDE SEQUENCE</scope>
    <source>
        <strain evidence="1">S41</strain>
    </source>
</reference>
<dbReference type="EMBL" id="JADCTT010000016">
    <property type="protein sequence ID" value="KAF9743600.1"/>
    <property type="molecule type" value="Genomic_DNA"/>
</dbReference>
<evidence type="ECO:0000313" key="1">
    <source>
        <dbReference type="EMBL" id="KAF9743600.1"/>
    </source>
</evidence>
<accession>A0A8H7N0U7</accession>
<dbReference type="AlphaFoldDB" id="A0A8H7N0U7"/>
<proteinExistence type="predicted"/>
<protein>
    <submittedName>
        <fullName evidence="1">Uncharacterized protein</fullName>
    </submittedName>
</protein>
<sequence length="299" mass="34144">MSNLSRCLGHQYAASHSLSTIDEAIQLGRQAILQTGHAVDKNKSKENLSALLYERFLHRGAIDDIDEAIRILKTILNNLHYSNSVREHYLDKLGTYLEARYSKLEQIEDLDEAIQSGRLLVQKTFKFNPILPKYCWTLSDRLMKRCKVRFQKEHLLEMVELVKQARKQESINEAAAQNNSAVKLSVEYTKTGDLQCLDQAINIGEQIMQTVPQTVPEDHSTFAVGSFNLSNNFFRRYLKLRAKADLEGAINFGIKSLQATSSDSLKKHERWNAIATYLEHRYTREDDIADLDQAIKIGG</sequence>
<dbReference type="Proteomes" id="UP000616885">
    <property type="component" value="Unassembled WGS sequence"/>
</dbReference>
<gene>
    <name evidence="1" type="ORF">IM811_005940</name>
</gene>
<name>A0A8H7N0U7_BIOOC</name>